<feature type="non-terminal residue" evidence="7">
    <location>
        <position position="1"/>
    </location>
</feature>
<dbReference type="InterPro" id="IPR036852">
    <property type="entry name" value="Peptidase_S8/S53_dom_sf"/>
</dbReference>
<dbReference type="Gene3D" id="2.60.40.4070">
    <property type="match status" value="1"/>
</dbReference>
<dbReference type="Proteomes" id="UP000319771">
    <property type="component" value="Unassembled WGS sequence"/>
</dbReference>
<comment type="caution">
    <text evidence="7">The sequence shown here is derived from an EMBL/GenBank/DDBJ whole genome shotgun (WGS) entry which is preliminary data.</text>
</comment>
<reference evidence="7 8" key="1">
    <citation type="journal article" date="2019" name="Nat. Microbiol.">
        <title>Mediterranean grassland soil C-N compound turnover is dependent on rainfall and depth, and is mediated by genomically divergent microorganisms.</title>
        <authorList>
            <person name="Diamond S."/>
            <person name="Andeer P.F."/>
            <person name="Li Z."/>
            <person name="Crits-Christoph A."/>
            <person name="Burstein D."/>
            <person name="Anantharaman K."/>
            <person name="Lane K.R."/>
            <person name="Thomas B.C."/>
            <person name="Pan C."/>
            <person name="Northen T.R."/>
            <person name="Banfield J.F."/>
        </authorList>
    </citation>
    <scope>NUCLEOTIDE SEQUENCE [LARGE SCALE GENOMIC DNA]</scope>
    <source>
        <strain evidence="7">WS_11</strain>
    </source>
</reference>
<dbReference type="Pfam" id="PF00082">
    <property type="entry name" value="Peptidase_S8"/>
    <property type="match status" value="1"/>
</dbReference>
<sequence>CIKPDLVARGLSNPLVVVSGAPNAYTSGSGTSFATPLVAGLAACLVQARPSWPPSTIARALRESASHSGNPDNHGGWGIPNGLAALQWLSSTLAVSPPQHRFSIRLLGPNPLSLAGDPLSIQFGLGESDGTPTRARVRVYDVAGRVVRDVYDGPMCCHETLAMSWDGRNGDGARVRPGLYLIALESGGQRRGARVIVLP</sequence>
<evidence type="ECO:0000256" key="3">
    <source>
        <dbReference type="ARBA" id="ARBA00022801"/>
    </source>
</evidence>
<comment type="similarity">
    <text evidence="1 5">Belongs to the peptidase S8 family.</text>
</comment>
<gene>
    <name evidence="7" type="ORF">E6K81_11005</name>
</gene>
<dbReference type="AlphaFoldDB" id="A0A538U5W7"/>
<evidence type="ECO:0000256" key="2">
    <source>
        <dbReference type="ARBA" id="ARBA00022670"/>
    </source>
</evidence>
<evidence type="ECO:0000313" key="8">
    <source>
        <dbReference type="Proteomes" id="UP000319771"/>
    </source>
</evidence>
<dbReference type="SUPFAM" id="SSF52743">
    <property type="entry name" value="Subtilisin-like"/>
    <property type="match status" value="1"/>
</dbReference>
<keyword evidence="2" id="KW-0645">Protease</keyword>
<dbReference type="Gene3D" id="3.40.50.200">
    <property type="entry name" value="Peptidase S8/S53 domain"/>
    <property type="match status" value="1"/>
</dbReference>
<dbReference type="GO" id="GO:0006508">
    <property type="term" value="P:proteolysis"/>
    <property type="evidence" value="ECO:0007669"/>
    <property type="project" value="UniProtKB-KW"/>
</dbReference>
<dbReference type="PROSITE" id="PS00138">
    <property type="entry name" value="SUBTILASE_SER"/>
    <property type="match status" value="1"/>
</dbReference>
<evidence type="ECO:0000259" key="6">
    <source>
        <dbReference type="Pfam" id="PF00082"/>
    </source>
</evidence>
<dbReference type="PANTHER" id="PTHR43806">
    <property type="entry name" value="PEPTIDASE S8"/>
    <property type="match status" value="1"/>
</dbReference>
<dbReference type="PROSITE" id="PS51892">
    <property type="entry name" value="SUBTILASE"/>
    <property type="match status" value="1"/>
</dbReference>
<dbReference type="InterPro" id="IPR050131">
    <property type="entry name" value="Peptidase_S8_subtilisin-like"/>
</dbReference>
<name>A0A538U5W7_UNCEI</name>
<evidence type="ECO:0000256" key="5">
    <source>
        <dbReference type="PROSITE-ProRule" id="PRU01240"/>
    </source>
</evidence>
<dbReference type="GO" id="GO:0004252">
    <property type="term" value="F:serine-type endopeptidase activity"/>
    <property type="evidence" value="ECO:0007669"/>
    <property type="project" value="InterPro"/>
</dbReference>
<dbReference type="InterPro" id="IPR000209">
    <property type="entry name" value="Peptidase_S8/S53_dom"/>
</dbReference>
<dbReference type="EMBL" id="VBPB01000186">
    <property type="protein sequence ID" value="TMQ71089.1"/>
    <property type="molecule type" value="Genomic_DNA"/>
</dbReference>
<evidence type="ECO:0000256" key="1">
    <source>
        <dbReference type="ARBA" id="ARBA00011073"/>
    </source>
</evidence>
<organism evidence="7 8">
    <name type="scientific">Eiseniibacteriota bacterium</name>
    <dbReference type="NCBI Taxonomy" id="2212470"/>
    <lineage>
        <taxon>Bacteria</taxon>
        <taxon>Candidatus Eiseniibacteriota</taxon>
    </lineage>
</organism>
<evidence type="ECO:0000256" key="4">
    <source>
        <dbReference type="ARBA" id="ARBA00022825"/>
    </source>
</evidence>
<comment type="caution">
    <text evidence="5">Lacks conserved residue(s) required for the propagation of feature annotation.</text>
</comment>
<evidence type="ECO:0000313" key="7">
    <source>
        <dbReference type="EMBL" id="TMQ71089.1"/>
    </source>
</evidence>
<keyword evidence="4" id="KW-0720">Serine protease</keyword>
<dbReference type="InterPro" id="IPR023828">
    <property type="entry name" value="Peptidase_S8_Ser-AS"/>
</dbReference>
<proteinExistence type="inferred from homology"/>
<keyword evidence="3" id="KW-0378">Hydrolase</keyword>
<feature type="domain" description="Peptidase S8/S53" evidence="6">
    <location>
        <begin position="2"/>
        <end position="78"/>
    </location>
</feature>
<accession>A0A538U5W7</accession>
<protein>
    <recommendedName>
        <fullName evidence="6">Peptidase S8/S53 domain-containing protein</fullName>
    </recommendedName>
</protein>
<dbReference type="PANTHER" id="PTHR43806:SF67">
    <property type="entry name" value="EGF-LIKE DOMAIN-CONTAINING PROTEIN"/>
    <property type="match status" value="1"/>
</dbReference>